<protein>
    <recommendedName>
        <fullName evidence="3">Major facilitator superfamily (MFS) profile domain-containing protein</fullName>
    </recommendedName>
</protein>
<keyword evidence="1" id="KW-1133">Transmembrane helix</keyword>
<feature type="transmembrane region" description="Helical" evidence="1">
    <location>
        <begin position="102"/>
        <end position="123"/>
    </location>
</feature>
<gene>
    <name evidence="2" type="ORF">ABU614_04350</name>
</gene>
<evidence type="ECO:0000313" key="2">
    <source>
        <dbReference type="EMBL" id="XCO76024.1"/>
    </source>
</evidence>
<sequence>MNKRVLNGCLGAAGLLLLFAMVTKLSGLDARQMIETGAGAIPLLDIAAALVAMGVGGAIARHAQFRWIALLLMVAMWTLTLFAVVSMALPDSPPPMRSVFGALRYNAIAIVLTVVAAFVGAVLGERLGRGRFGAPAH</sequence>
<feature type="transmembrane region" description="Helical" evidence="1">
    <location>
        <begin position="67"/>
        <end position="90"/>
    </location>
</feature>
<organism evidence="2">
    <name type="scientific">Lysobacter firmicutimachus</name>
    <dbReference type="NCBI Taxonomy" id="1792846"/>
    <lineage>
        <taxon>Bacteria</taxon>
        <taxon>Pseudomonadati</taxon>
        <taxon>Pseudomonadota</taxon>
        <taxon>Gammaproteobacteria</taxon>
        <taxon>Lysobacterales</taxon>
        <taxon>Lysobacteraceae</taxon>
        <taxon>Lysobacter</taxon>
    </lineage>
</organism>
<name>A0AAU8MXV3_9GAMM</name>
<dbReference type="AlphaFoldDB" id="A0AAU8MXV3"/>
<proteinExistence type="predicted"/>
<dbReference type="EMBL" id="CP159925">
    <property type="protein sequence ID" value="XCO76024.1"/>
    <property type="molecule type" value="Genomic_DNA"/>
</dbReference>
<evidence type="ECO:0000256" key="1">
    <source>
        <dbReference type="SAM" id="Phobius"/>
    </source>
</evidence>
<keyword evidence="1" id="KW-0812">Transmembrane</keyword>
<accession>A0AAU8MXV3</accession>
<feature type="transmembrane region" description="Helical" evidence="1">
    <location>
        <begin position="37"/>
        <end position="60"/>
    </location>
</feature>
<reference evidence="2" key="1">
    <citation type="submission" date="2024-06" db="EMBL/GenBank/DDBJ databases">
        <authorList>
            <person name="Li S."/>
        </authorList>
    </citation>
    <scope>NUCLEOTIDE SEQUENCE</scope>
    <source>
        <strain evidence="2">SR10</strain>
    </source>
</reference>
<dbReference type="RefSeq" id="WP_363799387.1">
    <property type="nucleotide sequence ID" value="NZ_CP159925.1"/>
</dbReference>
<evidence type="ECO:0008006" key="3">
    <source>
        <dbReference type="Google" id="ProtNLM"/>
    </source>
</evidence>
<keyword evidence="1" id="KW-0472">Membrane</keyword>